<dbReference type="EMBL" id="JAXOVC010000004">
    <property type="protein sequence ID" value="KAK4503300.1"/>
    <property type="molecule type" value="Genomic_DNA"/>
</dbReference>
<protein>
    <recommendedName>
        <fullName evidence="2">Gfo/Idh/MocA-like oxidoreductase N-terminal domain-containing protein</fullName>
    </recommendedName>
</protein>
<dbReference type="InterPro" id="IPR036291">
    <property type="entry name" value="NAD(P)-bd_dom_sf"/>
</dbReference>
<evidence type="ECO:0000313" key="4">
    <source>
        <dbReference type="Proteomes" id="UP001305779"/>
    </source>
</evidence>
<feature type="region of interest" description="Disordered" evidence="1">
    <location>
        <begin position="1"/>
        <end position="23"/>
    </location>
</feature>
<feature type="domain" description="Gfo/Idh/MocA-like oxidoreductase N-terminal" evidence="2">
    <location>
        <begin position="22"/>
        <end position="124"/>
    </location>
</feature>
<proteinExistence type="predicted"/>
<keyword evidence="4" id="KW-1185">Reference proteome</keyword>
<evidence type="ECO:0000259" key="2">
    <source>
        <dbReference type="Pfam" id="PF01408"/>
    </source>
</evidence>
<comment type="caution">
    <text evidence="3">The sequence shown here is derived from an EMBL/GenBank/DDBJ whole genome shotgun (WGS) entry which is preliminary data.</text>
</comment>
<dbReference type="InterPro" id="IPR051450">
    <property type="entry name" value="Gfo/Idh/MocA_Oxidoreductases"/>
</dbReference>
<gene>
    <name evidence="3" type="ORF">PRZ48_006728</name>
</gene>
<evidence type="ECO:0000256" key="1">
    <source>
        <dbReference type="SAM" id="MobiDB-lite"/>
    </source>
</evidence>
<dbReference type="Gene3D" id="3.40.50.720">
    <property type="entry name" value="NAD(P)-binding Rossmann-like Domain"/>
    <property type="match status" value="1"/>
</dbReference>
<accession>A0ABR0EP82</accession>
<dbReference type="Pfam" id="PF01408">
    <property type="entry name" value="GFO_IDH_MocA"/>
    <property type="match status" value="1"/>
</dbReference>
<dbReference type="Proteomes" id="UP001305779">
    <property type="component" value="Unassembled WGS sequence"/>
</dbReference>
<name>A0ABR0EP82_ZASCE</name>
<evidence type="ECO:0000313" key="3">
    <source>
        <dbReference type="EMBL" id="KAK4503300.1"/>
    </source>
</evidence>
<dbReference type="SUPFAM" id="SSF51735">
    <property type="entry name" value="NAD(P)-binding Rossmann-fold domains"/>
    <property type="match status" value="1"/>
</dbReference>
<dbReference type="PANTHER" id="PTHR43377">
    <property type="entry name" value="BILIVERDIN REDUCTASE A"/>
    <property type="match status" value="1"/>
</dbReference>
<sequence length="154" mass="16712">MLGHPGHLRPDIDSEMTEMTGQGKQAVRIYRDTAPSLPSDAENYGVAHFSTIQECLDAYKSGELGFEAIIMATPTQTHVSMAQLFENSGLAVLIEKPLSTNGQDGKSLLALSNRDTQSVYMVGHHRRHSPYVKAVKQVMDSKKLGDIVAANGGE</sequence>
<dbReference type="PANTHER" id="PTHR43377:SF1">
    <property type="entry name" value="BILIVERDIN REDUCTASE A"/>
    <property type="match status" value="1"/>
</dbReference>
<reference evidence="3 4" key="1">
    <citation type="journal article" date="2023" name="G3 (Bethesda)">
        <title>A chromosome-level genome assembly of Zasmidium syzygii isolated from banana leaves.</title>
        <authorList>
            <person name="van Westerhoven A.C."/>
            <person name="Mehrabi R."/>
            <person name="Talebi R."/>
            <person name="Steentjes M.B.F."/>
            <person name="Corcolon B."/>
            <person name="Chong P.A."/>
            <person name="Kema G.H.J."/>
            <person name="Seidl M.F."/>
        </authorList>
    </citation>
    <scope>NUCLEOTIDE SEQUENCE [LARGE SCALE GENOMIC DNA]</scope>
    <source>
        <strain evidence="3 4">P124</strain>
    </source>
</reference>
<dbReference type="InterPro" id="IPR000683">
    <property type="entry name" value="Gfo/Idh/MocA-like_OxRdtase_N"/>
</dbReference>
<organism evidence="3 4">
    <name type="scientific">Zasmidium cellare</name>
    <name type="common">Wine cellar mold</name>
    <name type="synonym">Racodium cellare</name>
    <dbReference type="NCBI Taxonomy" id="395010"/>
    <lineage>
        <taxon>Eukaryota</taxon>
        <taxon>Fungi</taxon>
        <taxon>Dikarya</taxon>
        <taxon>Ascomycota</taxon>
        <taxon>Pezizomycotina</taxon>
        <taxon>Dothideomycetes</taxon>
        <taxon>Dothideomycetidae</taxon>
        <taxon>Mycosphaerellales</taxon>
        <taxon>Mycosphaerellaceae</taxon>
        <taxon>Zasmidium</taxon>
    </lineage>
</organism>